<dbReference type="InterPro" id="IPR050715">
    <property type="entry name" value="LRR-SigEffector_domain"/>
</dbReference>
<dbReference type="InterPro" id="IPR032675">
    <property type="entry name" value="LRR_dom_sf"/>
</dbReference>
<dbReference type="InterPro" id="IPR003591">
    <property type="entry name" value="Leu-rich_rpt_typical-subtyp"/>
</dbReference>
<dbReference type="Pfam" id="PF00560">
    <property type="entry name" value="LRR_1"/>
    <property type="match status" value="1"/>
</dbReference>
<dbReference type="GO" id="GO:0051707">
    <property type="term" value="P:response to other organism"/>
    <property type="evidence" value="ECO:0007669"/>
    <property type="project" value="UniProtKB-ARBA"/>
</dbReference>
<dbReference type="PRINTS" id="PR00019">
    <property type="entry name" value="LEURICHRPT"/>
</dbReference>
<proteinExistence type="inferred from homology"/>
<keyword evidence="1" id="KW-0433">Leucine-rich repeat</keyword>
<dbReference type="FunFam" id="3.80.10.10:FF:000405">
    <property type="entry name" value="Plant intracellular Ras-group-related LRR protein 4"/>
    <property type="match status" value="1"/>
</dbReference>
<dbReference type="Gene3D" id="3.80.10.10">
    <property type="entry name" value="Ribonuclease Inhibitor"/>
    <property type="match status" value="2"/>
</dbReference>
<comment type="caution">
    <text evidence="6">The sequence shown here is derived from an EMBL/GenBank/DDBJ whole genome shotgun (WGS) entry which is preliminary data.</text>
</comment>
<gene>
    <name evidence="6" type="ORF">ACH5RR_008842</name>
</gene>
<keyword evidence="2" id="KW-0677">Repeat</keyword>
<keyword evidence="7" id="KW-1185">Reference proteome</keyword>
<evidence type="ECO:0000256" key="2">
    <source>
        <dbReference type="ARBA" id="ARBA00022737"/>
    </source>
</evidence>
<evidence type="ECO:0000313" key="6">
    <source>
        <dbReference type="EMBL" id="KAL3529520.1"/>
    </source>
</evidence>
<dbReference type="SMART" id="SM00365">
    <property type="entry name" value="LRR_SD22"/>
    <property type="match status" value="4"/>
</dbReference>
<comment type="function">
    <text evidence="4">Leucine-rich repeat protein that likely mediates protein interactions, possibly in the context of signal transduction.</text>
</comment>
<keyword evidence="5" id="KW-0175">Coiled coil</keyword>
<organism evidence="6 7">
    <name type="scientific">Cinchona calisaya</name>
    <dbReference type="NCBI Taxonomy" id="153742"/>
    <lineage>
        <taxon>Eukaryota</taxon>
        <taxon>Viridiplantae</taxon>
        <taxon>Streptophyta</taxon>
        <taxon>Embryophyta</taxon>
        <taxon>Tracheophyta</taxon>
        <taxon>Spermatophyta</taxon>
        <taxon>Magnoliopsida</taxon>
        <taxon>eudicotyledons</taxon>
        <taxon>Gunneridae</taxon>
        <taxon>Pentapetalae</taxon>
        <taxon>asterids</taxon>
        <taxon>lamiids</taxon>
        <taxon>Gentianales</taxon>
        <taxon>Rubiaceae</taxon>
        <taxon>Cinchonoideae</taxon>
        <taxon>Cinchoneae</taxon>
        <taxon>Cinchona</taxon>
    </lineage>
</organism>
<evidence type="ECO:0000256" key="1">
    <source>
        <dbReference type="ARBA" id="ARBA00022614"/>
    </source>
</evidence>
<dbReference type="EMBL" id="JBJUIK010000004">
    <property type="protein sequence ID" value="KAL3529520.1"/>
    <property type="molecule type" value="Genomic_DNA"/>
</dbReference>
<dbReference type="AlphaFoldDB" id="A0ABD3ACG9"/>
<dbReference type="SMART" id="SM00369">
    <property type="entry name" value="LRR_TYP"/>
    <property type="match status" value="8"/>
</dbReference>
<dbReference type="PROSITE" id="PS51450">
    <property type="entry name" value="LRR"/>
    <property type="match status" value="4"/>
</dbReference>
<comment type="similarity">
    <text evidence="3">Belongs to the SHOC2 family.</text>
</comment>
<reference evidence="6 7" key="1">
    <citation type="submission" date="2024-11" db="EMBL/GenBank/DDBJ databases">
        <title>A near-complete genome assembly of Cinchona calisaya.</title>
        <authorList>
            <person name="Lian D.C."/>
            <person name="Zhao X.W."/>
            <person name="Wei L."/>
        </authorList>
    </citation>
    <scope>NUCLEOTIDE SEQUENCE [LARGE SCALE GENOMIC DNA]</scope>
    <source>
        <tissue evidence="6">Nenye</tissue>
    </source>
</reference>
<dbReference type="PANTHER" id="PTHR45752">
    <property type="entry name" value="LEUCINE-RICH REPEAT-CONTAINING"/>
    <property type="match status" value="1"/>
</dbReference>
<dbReference type="SMART" id="SM00364">
    <property type="entry name" value="LRR_BAC"/>
    <property type="match status" value="7"/>
</dbReference>
<name>A0ABD3ACG9_9GENT</name>
<evidence type="ECO:0000313" key="7">
    <source>
        <dbReference type="Proteomes" id="UP001630127"/>
    </source>
</evidence>
<evidence type="ECO:0000256" key="4">
    <source>
        <dbReference type="ARBA" id="ARBA00037519"/>
    </source>
</evidence>
<feature type="coiled-coil region" evidence="5">
    <location>
        <begin position="145"/>
        <end position="172"/>
    </location>
</feature>
<dbReference type="Proteomes" id="UP001630127">
    <property type="component" value="Unassembled WGS sequence"/>
</dbReference>
<accession>A0ABD3ACG9</accession>
<evidence type="ECO:0000256" key="3">
    <source>
        <dbReference type="ARBA" id="ARBA00023786"/>
    </source>
</evidence>
<dbReference type="Pfam" id="PF13855">
    <property type="entry name" value="LRR_8"/>
    <property type="match status" value="2"/>
</dbReference>
<sequence>MNPNPKNFPILSYVMSKIPSIKGATTSTAEEYDVEQQAPPQPATEISEKPHFELTEQMPHLTNPILISEMRSAVSEVAQTRSMLQALGDRPDHESVDNAKAKLAEIEVNLATELEEIALSPREESSKEIEERKALEREKQIYEAVLSLDEMHEAYEKMLTEAEERLQKIYAAAVTGGDMPEVEERKEIIEEEVNEGVVAILKEVEGNGVVERVSLSGRRLRFLPEAFGKIKSLVVLDLSNNQLETIPDSIGGLESLEELNLSSNLLEALPDSVGLLFKLTILDVSGNKLTALPDSISNCRSLVELNAGFNKLTYLPTNIGYELVNLRSLSVSLNKLRHLPSSIGEMKSLRLLDVHFNELHSLTPSIGRLRNLEILNISSNFSDLKELPRTIGDLSNLKDLDLSNNQIRELPDTFGQLENLTQLNVDQNPLVLPPKEIVDEGVEAVKAYMVKRRLDMLLAEEQSSMLQENAQANSSILTRSASWLNRLVSNVSGNVSGYLGAMGGNSNADPYISQQR</sequence>
<dbReference type="PANTHER" id="PTHR45752:SF195">
    <property type="entry name" value="LEUCINE-RICH REPEAT (LRR) FAMILY PROTEIN-RELATED"/>
    <property type="match status" value="1"/>
</dbReference>
<dbReference type="SUPFAM" id="SSF52058">
    <property type="entry name" value="L domain-like"/>
    <property type="match status" value="1"/>
</dbReference>
<dbReference type="GO" id="GO:0006952">
    <property type="term" value="P:defense response"/>
    <property type="evidence" value="ECO:0007669"/>
    <property type="project" value="UniProtKB-ARBA"/>
</dbReference>
<evidence type="ECO:0000256" key="5">
    <source>
        <dbReference type="SAM" id="Coils"/>
    </source>
</evidence>
<protein>
    <submittedName>
        <fullName evidence="6">Uncharacterized protein</fullName>
    </submittedName>
</protein>
<dbReference type="InterPro" id="IPR001611">
    <property type="entry name" value="Leu-rich_rpt"/>
</dbReference>